<keyword evidence="3" id="KW-1185">Reference proteome</keyword>
<dbReference type="PANTHER" id="PTHR31170:SF17">
    <property type="match status" value="1"/>
</dbReference>
<feature type="region of interest" description="Disordered" evidence="1">
    <location>
        <begin position="141"/>
        <end position="160"/>
    </location>
</feature>
<dbReference type="InterPro" id="IPR004158">
    <property type="entry name" value="DUF247_pln"/>
</dbReference>
<dbReference type="AlphaFoldDB" id="A0A4S4EK00"/>
<comment type="caution">
    <text evidence="2">The sequence shown here is derived from an EMBL/GenBank/DDBJ whole genome shotgun (WGS) entry which is preliminary data.</text>
</comment>
<evidence type="ECO:0000256" key="1">
    <source>
        <dbReference type="SAM" id="MobiDB-lite"/>
    </source>
</evidence>
<protein>
    <submittedName>
        <fullName evidence="2">Uncharacterized protein</fullName>
    </submittedName>
</protein>
<evidence type="ECO:0000313" key="2">
    <source>
        <dbReference type="EMBL" id="THG16404.1"/>
    </source>
</evidence>
<evidence type="ECO:0000313" key="3">
    <source>
        <dbReference type="Proteomes" id="UP000306102"/>
    </source>
</evidence>
<dbReference type="Proteomes" id="UP000306102">
    <property type="component" value="Unassembled WGS sequence"/>
</dbReference>
<dbReference type="EMBL" id="SDRB02004099">
    <property type="protein sequence ID" value="THG16404.1"/>
    <property type="molecule type" value="Genomic_DNA"/>
</dbReference>
<name>A0A4S4EK00_CAMSN</name>
<organism evidence="2 3">
    <name type="scientific">Camellia sinensis var. sinensis</name>
    <name type="common">China tea</name>
    <dbReference type="NCBI Taxonomy" id="542762"/>
    <lineage>
        <taxon>Eukaryota</taxon>
        <taxon>Viridiplantae</taxon>
        <taxon>Streptophyta</taxon>
        <taxon>Embryophyta</taxon>
        <taxon>Tracheophyta</taxon>
        <taxon>Spermatophyta</taxon>
        <taxon>Magnoliopsida</taxon>
        <taxon>eudicotyledons</taxon>
        <taxon>Gunneridae</taxon>
        <taxon>Pentapetalae</taxon>
        <taxon>asterids</taxon>
        <taxon>Ericales</taxon>
        <taxon>Theaceae</taxon>
        <taxon>Camellia</taxon>
    </lineage>
</organism>
<reference evidence="2 3" key="1">
    <citation type="journal article" date="2018" name="Proc. Natl. Acad. Sci. U.S.A.">
        <title>Draft genome sequence of Camellia sinensis var. sinensis provides insights into the evolution of the tea genome and tea quality.</title>
        <authorList>
            <person name="Wei C."/>
            <person name="Yang H."/>
            <person name="Wang S."/>
            <person name="Zhao J."/>
            <person name="Liu C."/>
            <person name="Gao L."/>
            <person name="Xia E."/>
            <person name="Lu Y."/>
            <person name="Tai Y."/>
            <person name="She G."/>
            <person name="Sun J."/>
            <person name="Cao H."/>
            <person name="Tong W."/>
            <person name="Gao Q."/>
            <person name="Li Y."/>
            <person name="Deng W."/>
            <person name="Jiang X."/>
            <person name="Wang W."/>
            <person name="Chen Q."/>
            <person name="Zhang S."/>
            <person name="Li H."/>
            <person name="Wu J."/>
            <person name="Wang P."/>
            <person name="Li P."/>
            <person name="Shi C."/>
            <person name="Zheng F."/>
            <person name="Jian J."/>
            <person name="Huang B."/>
            <person name="Shan D."/>
            <person name="Shi M."/>
            <person name="Fang C."/>
            <person name="Yue Y."/>
            <person name="Li F."/>
            <person name="Li D."/>
            <person name="Wei S."/>
            <person name="Han B."/>
            <person name="Jiang C."/>
            <person name="Yin Y."/>
            <person name="Xia T."/>
            <person name="Zhang Z."/>
            <person name="Bennetzen J.L."/>
            <person name="Zhao S."/>
            <person name="Wan X."/>
        </authorList>
    </citation>
    <scope>NUCLEOTIDE SEQUENCE [LARGE SCALE GENOMIC DNA]</scope>
    <source>
        <strain evidence="3">cv. Shuchazao</strain>
        <tissue evidence="2">Leaf</tissue>
    </source>
</reference>
<gene>
    <name evidence="2" type="ORF">TEA_005847</name>
</gene>
<accession>A0A4S4EK00</accession>
<dbReference type="PANTHER" id="PTHR31170">
    <property type="entry name" value="BNAC04G53230D PROTEIN"/>
    <property type="match status" value="1"/>
</dbReference>
<sequence length="160" mass="18945">MMEEHKLRYLQLLLNRKNESDADRYVTVIVSLEQEARRCYAEPISLCANEMIEMMVLDGCFIIELMRKFEMAYLRAMKHGHVPEACVLVSDTCRTRTRVRHAVDTCLTLSPACPPFFRIFQSRTRGWTREDTIQTRRWVDRRSPRTVGEEKEREPETETD</sequence>
<dbReference type="STRING" id="542762.A0A4S4EK00"/>
<dbReference type="Pfam" id="PF03140">
    <property type="entry name" value="DUF247"/>
    <property type="match status" value="1"/>
</dbReference>
<proteinExistence type="predicted"/>